<dbReference type="Gene3D" id="1.10.260.40">
    <property type="entry name" value="lambda repressor-like DNA-binding domains"/>
    <property type="match status" value="1"/>
</dbReference>
<evidence type="ECO:0000259" key="1">
    <source>
        <dbReference type="PROSITE" id="PS50943"/>
    </source>
</evidence>
<dbReference type="InterPro" id="IPR001387">
    <property type="entry name" value="Cro/C1-type_HTH"/>
</dbReference>
<accession>A0A414DGQ2</accession>
<feature type="domain" description="HTH cro/C1-type" evidence="1">
    <location>
        <begin position="8"/>
        <end position="63"/>
    </location>
</feature>
<gene>
    <name evidence="2" type="ORF">DW811_05065</name>
</gene>
<dbReference type="RefSeq" id="WP_118148418.1">
    <property type="nucleotide sequence ID" value="NZ_DAWDTH010000021.1"/>
</dbReference>
<sequence>MDLQLRAKEYLKRYGIKKKYLASLVGIYPSQLSQWLSGDYDLNTNQIKIIEDFCNGKSQYTELN</sequence>
<dbReference type="Proteomes" id="UP000284794">
    <property type="component" value="Unassembled WGS sequence"/>
</dbReference>
<reference evidence="2 3" key="1">
    <citation type="submission" date="2018-08" db="EMBL/GenBank/DDBJ databases">
        <title>A genome reference for cultivated species of the human gut microbiota.</title>
        <authorList>
            <person name="Zou Y."/>
            <person name="Xue W."/>
            <person name="Luo G."/>
        </authorList>
    </citation>
    <scope>NUCLEOTIDE SEQUENCE [LARGE SCALE GENOMIC DNA]</scope>
    <source>
        <strain evidence="2 3">AM32-2AC</strain>
    </source>
</reference>
<dbReference type="InterPro" id="IPR010982">
    <property type="entry name" value="Lambda_DNA-bd_dom_sf"/>
</dbReference>
<evidence type="ECO:0000313" key="2">
    <source>
        <dbReference type="EMBL" id="RHD09882.1"/>
    </source>
</evidence>
<evidence type="ECO:0000313" key="3">
    <source>
        <dbReference type="Proteomes" id="UP000284794"/>
    </source>
</evidence>
<protein>
    <submittedName>
        <fullName evidence="2">XRE family transcriptional regulator</fullName>
    </submittedName>
</protein>
<name>A0A414DGQ2_9FIRM</name>
<organism evidence="2 3">
    <name type="scientific">Lachnospira eligens</name>
    <dbReference type="NCBI Taxonomy" id="39485"/>
    <lineage>
        <taxon>Bacteria</taxon>
        <taxon>Bacillati</taxon>
        <taxon>Bacillota</taxon>
        <taxon>Clostridia</taxon>
        <taxon>Lachnospirales</taxon>
        <taxon>Lachnospiraceae</taxon>
        <taxon>Lachnospira</taxon>
    </lineage>
</organism>
<dbReference type="EMBL" id="QSIS01000004">
    <property type="protein sequence ID" value="RHD09882.1"/>
    <property type="molecule type" value="Genomic_DNA"/>
</dbReference>
<comment type="caution">
    <text evidence="2">The sequence shown here is derived from an EMBL/GenBank/DDBJ whole genome shotgun (WGS) entry which is preliminary data.</text>
</comment>
<dbReference type="CDD" id="cd00093">
    <property type="entry name" value="HTH_XRE"/>
    <property type="match status" value="1"/>
</dbReference>
<dbReference type="Pfam" id="PF01381">
    <property type="entry name" value="HTH_3"/>
    <property type="match status" value="1"/>
</dbReference>
<dbReference type="AlphaFoldDB" id="A0A414DGQ2"/>
<dbReference type="SMART" id="SM00530">
    <property type="entry name" value="HTH_XRE"/>
    <property type="match status" value="1"/>
</dbReference>
<proteinExistence type="predicted"/>
<dbReference type="PROSITE" id="PS50943">
    <property type="entry name" value="HTH_CROC1"/>
    <property type="match status" value="1"/>
</dbReference>
<dbReference type="GO" id="GO:0003677">
    <property type="term" value="F:DNA binding"/>
    <property type="evidence" value="ECO:0007669"/>
    <property type="project" value="InterPro"/>
</dbReference>
<dbReference type="SUPFAM" id="SSF47413">
    <property type="entry name" value="lambda repressor-like DNA-binding domains"/>
    <property type="match status" value="1"/>
</dbReference>